<keyword evidence="4" id="KW-1185">Reference proteome</keyword>
<evidence type="ECO:0008006" key="5">
    <source>
        <dbReference type="Google" id="ProtNLM"/>
    </source>
</evidence>
<reference evidence="3" key="1">
    <citation type="submission" date="2022-08" db="EMBL/GenBank/DDBJ databases">
        <authorList>
            <consortium name="DOE Joint Genome Institute"/>
            <person name="Min B."/>
            <person name="Riley R."/>
            <person name="Sierra-Patev S."/>
            <person name="Naranjo-Ortiz M."/>
            <person name="Looney B."/>
            <person name="Konkel Z."/>
            <person name="Slot J.C."/>
            <person name="Sakamoto Y."/>
            <person name="Steenwyk J.L."/>
            <person name="Rokas A."/>
            <person name="Carro J."/>
            <person name="Camarero S."/>
            <person name="Ferreira P."/>
            <person name="Molpeceres G."/>
            <person name="Ruiz-Duenas F.J."/>
            <person name="Serrano A."/>
            <person name="Henrissat B."/>
            <person name="Drula E."/>
            <person name="Hughes K.W."/>
            <person name="Mata J.L."/>
            <person name="Ishikawa N.K."/>
            <person name="Vargas-Isla R."/>
            <person name="Ushijima S."/>
            <person name="Smith C.A."/>
            <person name="Ahrendt S."/>
            <person name="Andreopoulos W."/>
            <person name="He G."/>
            <person name="Labutti K."/>
            <person name="Lipzen A."/>
            <person name="Ng V."/>
            <person name="Sandor L."/>
            <person name="Barry K."/>
            <person name="Martinez A.T."/>
            <person name="Xiao Y."/>
            <person name="Gibbons J.G."/>
            <person name="Terashima K."/>
            <person name="Hibbett D.S."/>
            <person name="Grigoriev I.V."/>
        </authorList>
    </citation>
    <scope>NUCLEOTIDE SEQUENCE</scope>
    <source>
        <strain evidence="3">TFB10291</strain>
    </source>
</reference>
<evidence type="ECO:0000256" key="2">
    <source>
        <dbReference type="SAM" id="Phobius"/>
    </source>
</evidence>
<accession>A0AA38KQS6</accession>
<gene>
    <name evidence="3" type="ORF">GGU10DRAFT_161948</name>
</gene>
<evidence type="ECO:0000313" key="4">
    <source>
        <dbReference type="Proteomes" id="UP001163798"/>
    </source>
</evidence>
<keyword evidence="2" id="KW-0472">Membrane</keyword>
<feature type="transmembrane region" description="Helical" evidence="2">
    <location>
        <begin position="168"/>
        <end position="192"/>
    </location>
</feature>
<name>A0AA38KQS6_9AGAR</name>
<evidence type="ECO:0000313" key="3">
    <source>
        <dbReference type="EMBL" id="KAJ3786884.1"/>
    </source>
</evidence>
<dbReference type="AlphaFoldDB" id="A0AA38KQS6"/>
<protein>
    <recommendedName>
        <fullName evidence="5">Mid2 domain-containing protein</fullName>
    </recommendedName>
</protein>
<keyword evidence="2" id="KW-1133">Transmembrane helix</keyword>
<proteinExistence type="predicted"/>
<feature type="region of interest" description="Disordered" evidence="1">
    <location>
        <begin position="243"/>
        <end position="268"/>
    </location>
</feature>
<dbReference type="Proteomes" id="UP001163798">
    <property type="component" value="Unassembled WGS sequence"/>
</dbReference>
<keyword evidence="2" id="KW-0812">Transmembrane</keyword>
<evidence type="ECO:0000256" key="1">
    <source>
        <dbReference type="SAM" id="MobiDB-lite"/>
    </source>
</evidence>
<sequence>MHDMYVTLLCAPPVSLSEIIYTVLIVHHHSIWFTVTTFAFNISIEENPPIFADVPLSWTRAEGDTDTFWFNELQIASDGSLSKILSLQVDGTSSSNGTMTFVFIRTGAHLIQAIDGNTNSAFFNSTNSITAVASNSSDSGSCTPVTSTVTASPTGSLNSASAHSNNSVVIGATIGTIVPLTIIAAVVVVLCIQRRARKWKDLSGSESPKPTEPNAFPSVFANLIGSRNSNGTITPFVAVPEPHTTSHSKFDPAMRTGSQTIGNPRTRSSFYAPPSSFGEKMLARPSVYAATAHVDDPGADQTQSSRSHISNTVDTGTPGATVPHLTQRQQLLEEEASRLRLQIMGMVNSALSSNQVPSEQNMQFENRQMAAEMERMRAQIEMLEHDRNSSWARGLSDEPPSYLTSIGR</sequence>
<feature type="compositionally biased region" description="Polar residues" evidence="1">
    <location>
        <begin position="256"/>
        <end position="268"/>
    </location>
</feature>
<feature type="compositionally biased region" description="Polar residues" evidence="1">
    <location>
        <begin position="300"/>
        <end position="315"/>
    </location>
</feature>
<organism evidence="3 4">
    <name type="scientific">Lentinula aff. detonsa</name>
    <dbReference type="NCBI Taxonomy" id="2804958"/>
    <lineage>
        <taxon>Eukaryota</taxon>
        <taxon>Fungi</taxon>
        <taxon>Dikarya</taxon>
        <taxon>Basidiomycota</taxon>
        <taxon>Agaricomycotina</taxon>
        <taxon>Agaricomycetes</taxon>
        <taxon>Agaricomycetidae</taxon>
        <taxon>Agaricales</taxon>
        <taxon>Marasmiineae</taxon>
        <taxon>Omphalotaceae</taxon>
        <taxon>Lentinula</taxon>
    </lineage>
</organism>
<feature type="region of interest" description="Disordered" evidence="1">
    <location>
        <begin position="387"/>
        <end position="408"/>
    </location>
</feature>
<feature type="region of interest" description="Disordered" evidence="1">
    <location>
        <begin position="295"/>
        <end position="321"/>
    </location>
</feature>
<dbReference type="EMBL" id="MU793304">
    <property type="protein sequence ID" value="KAJ3786884.1"/>
    <property type="molecule type" value="Genomic_DNA"/>
</dbReference>
<comment type="caution">
    <text evidence="3">The sequence shown here is derived from an EMBL/GenBank/DDBJ whole genome shotgun (WGS) entry which is preliminary data.</text>
</comment>